<proteinExistence type="predicted"/>
<keyword evidence="2" id="KW-1185">Reference proteome</keyword>
<protein>
    <submittedName>
        <fullName evidence="1">Uncharacterized protein</fullName>
    </submittedName>
</protein>
<dbReference type="Proteomes" id="UP000657385">
    <property type="component" value="Unassembled WGS sequence"/>
</dbReference>
<evidence type="ECO:0000313" key="2">
    <source>
        <dbReference type="Proteomes" id="UP000657385"/>
    </source>
</evidence>
<sequence>MPGPHREQHVLTLDQLSSVRLPIGDDGVVVGQDGSGGPAVLSLFRPRPYDVVLVGGIWTAQLIALRAAATGARVAVETGRGQAWGPVAQAAGGGQPCMTVHPIGRLGPQGATVAGPVLVVRDAGPRPGRSRLSAAPWQAMLTLMPYLAEGADRLLGSADLVGVQRVAPQEAELIARVLQLPAAEAAALPNLGDGVTLWTNRRTRSFVQGGPTPSEAQVLGQARRMD</sequence>
<name>A0A931FGE8_9ACTN</name>
<accession>A0A931FGE8</accession>
<evidence type="ECO:0000313" key="1">
    <source>
        <dbReference type="EMBL" id="MBF9073847.1"/>
    </source>
</evidence>
<organism evidence="1 2">
    <name type="scientific">Streptacidiphilus fuscans</name>
    <dbReference type="NCBI Taxonomy" id="2789292"/>
    <lineage>
        <taxon>Bacteria</taxon>
        <taxon>Bacillati</taxon>
        <taxon>Actinomycetota</taxon>
        <taxon>Actinomycetes</taxon>
        <taxon>Kitasatosporales</taxon>
        <taxon>Streptomycetaceae</taxon>
        <taxon>Streptacidiphilus</taxon>
    </lineage>
</organism>
<comment type="caution">
    <text evidence="1">The sequence shown here is derived from an EMBL/GenBank/DDBJ whole genome shotgun (WGS) entry which is preliminary data.</text>
</comment>
<dbReference type="EMBL" id="JADPRT010000027">
    <property type="protein sequence ID" value="MBF9073847.1"/>
    <property type="molecule type" value="Genomic_DNA"/>
</dbReference>
<gene>
    <name evidence="1" type="ORF">I2501_38125</name>
</gene>
<reference evidence="1" key="1">
    <citation type="submission" date="2020-11" db="EMBL/GenBank/DDBJ databases">
        <title>Isolation and identification of active actinomycetes.</title>
        <authorList>
            <person name="Yu B."/>
        </authorList>
    </citation>
    <scope>NUCLEOTIDE SEQUENCE</scope>
    <source>
        <strain evidence="1">NEAU-YB345</strain>
    </source>
</reference>
<dbReference type="AlphaFoldDB" id="A0A931FGE8"/>